<evidence type="ECO:0000259" key="1">
    <source>
        <dbReference type="Pfam" id="PF00561"/>
    </source>
</evidence>
<reference evidence="2 3" key="1">
    <citation type="submission" date="2016-04" db="EMBL/GenBank/DDBJ databases">
        <title>ATOL: Assembling a taxonomically balanced genome-scale reconstruction of the evolutionary history of the Enterobacteriaceae.</title>
        <authorList>
            <person name="Plunkett G.III."/>
            <person name="Neeno-Eckwall E.C."/>
            <person name="Glasner J.D."/>
            <person name="Perna N.T."/>
        </authorList>
    </citation>
    <scope>NUCLEOTIDE SEQUENCE [LARGE SCALE GENOMIC DNA]</scope>
    <source>
        <strain evidence="2 3">ATCC 35613</strain>
    </source>
</reference>
<keyword evidence="2" id="KW-0378">Hydrolase</keyword>
<gene>
    <name evidence="2" type="ORF">M998_3307</name>
</gene>
<dbReference type="PANTHER" id="PTHR45763:SF46">
    <property type="entry name" value="AB HYDROLASE-1 DOMAIN-CONTAINING PROTEIN"/>
    <property type="match status" value="1"/>
</dbReference>
<organism evidence="2 3">
    <name type="scientific">Providencia heimbachae ATCC 35613</name>
    <dbReference type="NCBI Taxonomy" id="1354272"/>
    <lineage>
        <taxon>Bacteria</taxon>
        <taxon>Pseudomonadati</taxon>
        <taxon>Pseudomonadota</taxon>
        <taxon>Gammaproteobacteria</taxon>
        <taxon>Enterobacterales</taxon>
        <taxon>Morganellaceae</taxon>
        <taxon>Providencia</taxon>
    </lineage>
</organism>
<dbReference type="SUPFAM" id="SSF53474">
    <property type="entry name" value="alpha/beta-Hydrolases"/>
    <property type="match status" value="1"/>
</dbReference>
<dbReference type="InterPro" id="IPR029058">
    <property type="entry name" value="AB_hydrolase_fold"/>
</dbReference>
<proteinExistence type="predicted"/>
<dbReference type="EMBL" id="LXEW01000047">
    <property type="protein sequence ID" value="OAT48362.1"/>
    <property type="molecule type" value="Genomic_DNA"/>
</dbReference>
<dbReference type="Pfam" id="PF00561">
    <property type="entry name" value="Abhydrolase_1"/>
    <property type="match status" value="1"/>
</dbReference>
<feature type="domain" description="AB hydrolase-1" evidence="1">
    <location>
        <begin position="34"/>
        <end position="116"/>
    </location>
</feature>
<keyword evidence="3" id="KW-1185">Reference proteome</keyword>
<evidence type="ECO:0000313" key="3">
    <source>
        <dbReference type="Proteomes" id="UP000078224"/>
    </source>
</evidence>
<dbReference type="GO" id="GO:0016787">
    <property type="term" value="F:hydrolase activity"/>
    <property type="evidence" value="ECO:0007669"/>
    <property type="project" value="UniProtKB-KW"/>
</dbReference>
<accession>A0A1B7JKH3</accession>
<dbReference type="InterPro" id="IPR000073">
    <property type="entry name" value="AB_hydrolase_1"/>
</dbReference>
<dbReference type="Gene3D" id="3.40.50.1820">
    <property type="entry name" value="alpha/beta hydrolase"/>
    <property type="match status" value="1"/>
</dbReference>
<comment type="caution">
    <text evidence="2">The sequence shown here is derived from an EMBL/GenBank/DDBJ whole genome shotgun (WGS) entry which is preliminary data.</text>
</comment>
<dbReference type="AlphaFoldDB" id="A0A1B7JKH3"/>
<dbReference type="PATRIC" id="fig|1354272.4.peg.3378"/>
<dbReference type="PANTHER" id="PTHR45763">
    <property type="entry name" value="HYDROLASE, ALPHA/BETA FOLD FAMILY PROTEIN, EXPRESSED-RELATED"/>
    <property type="match status" value="1"/>
</dbReference>
<dbReference type="OrthoDB" id="9779853at2"/>
<evidence type="ECO:0000313" key="2">
    <source>
        <dbReference type="EMBL" id="OAT48362.1"/>
    </source>
</evidence>
<dbReference type="RefSeq" id="WP_068445732.1">
    <property type="nucleotide sequence ID" value="NZ_LXEW01000047.1"/>
</dbReference>
<protein>
    <submittedName>
        <fullName evidence="2">Alpha/beta fold family hydrolase</fullName>
    </submittedName>
</protein>
<sequence length="292" mass="32584">MYSNTLTNARQLSITLDDGRHLCWFESGPENGFPVIFCTGAGMSGSLGFGLEQLDALNIRLIVPERAGLGCSSQHPHKTLKSFADDIQALLNHQQIERFSVSGFSQGAVFAMALAYYCSPIALSIISGQDQFEYPATKALLKADIISMQRQAIDTPNDLSDWLLRNVTCQWLLAFILNCSAEIDQQIYSEEQFLEAYSGCMERAFIQGNQGYVQDLIIALQDWLFKPEDIRCPVSLWYGELDLSTVHSPDFGRTLATRFPNCEYHLFANEGGSLLWTQADTILNDIKQQATA</sequence>
<name>A0A1B7JKH3_9GAMM</name>
<dbReference type="Proteomes" id="UP000078224">
    <property type="component" value="Unassembled WGS sequence"/>
</dbReference>